<reference evidence="5 6" key="1">
    <citation type="submission" date="2016-09" db="EMBL/GenBank/DDBJ databases">
        <title>Photobacterium proteolyticum sp. nov. a protease producing bacterium isolated from ocean sediments of Laizhou Bay.</title>
        <authorList>
            <person name="Li Y."/>
        </authorList>
    </citation>
    <scope>NUCLEOTIDE SEQUENCE [LARGE SCALE GENOMIC DNA]</scope>
    <source>
        <strain evidence="5 6">13-12</strain>
    </source>
</reference>
<comment type="caution">
    <text evidence="5">The sequence shown here is derived from an EMBL/GenBank/DDBJ whole genome shotgun (WGS) entry which is preliminary data.</text>
</comment>
<name>A0A1Q9GJY6_9GAMM</name>
<dbReference type="RefSeq" id="WP_075765077.1">
    <property type="nucleotide sequence ID" value="NZ_MJIL01000079.1"/>
</dbReference>
<dbReference type="Pfam" id="PF02738">
    <property type="entry name" value="MoCoBD_1"/>
    <property type="match status" value="1"/>
</dbReference>
<evidence type="ECO:0000313" key="5">
    <source>
        <dbReference type="EMBL" id="OLQ74783.1"/>
    </source>
</evidence>
<evidence type="ECO:0000259" key="4">
    <source>
        <dbReference type="SMART" id="SM01008"/>
    </source>
</evidence>
<dbReference type="GO" id="GO:0016491">
    <property type="term" value="F:oxidoreductase activity"/>
    <property type="evidence" value="ECO:0007669"/>
    <property type="project" value="UniProtKB-KW"/>
</dbReference>
<dbReference type="InterPro" id="IPR008274">
    <property type="entry name" value="AldOxase/xan_DH_MoCoBD1"/>
</dbReference>
<dbReference type="Pfam" id="PF20256">
    <property type="entry name" value="MoCoBD_2"/>
    <property type="match status" value="1"/>
</dbReference>
<feature type="domain" description="Aldehyde oxidase/xanthine dehydrogenase a/b hammerhead" evidence="4">
    <location>
        <begin position="186"/>
        <end position="298"/>
    </location>
</feature>
<dbReference type="Pfam" id="PF01799">
    <property type="entry name" value="Fer2_2"/>
    <property type="match status" value="1"/>
</dbReference>
<accession>A0A1Q9GJY6</accession>
<dbReference type="Proteomes" id="UP000186905">
    <property type="component" value="Unassembled WGS sequence"/>
</dbReference>
<dbReference type="SUPFAM" id="SSF54665">
    <property type="entry name" value="CO dehydrogenase molybdoprotein N-domain-like"/>
    <property type="match status" value="1"/>
</dbReference>
<keyword evidence="2" id="KW-0500">Molybdenum</keyword>
<keyword evidence="3" id="KW-0560">Oxidoreductase</keyword>
<sequence length="958" mass="103369">MTITFTLNGRSQELQCQPGENVQKLLHGMGLHSVRNSDDGFGFAGSDVILLNGELVNASLLIAAQLEGTEVRTAESLSTHNKLGVVQQAMIDVGVVQSGYNDPAAALIITELLDRIAEPTREEIDDALSGLFSRDAGYQQFYQVVELAAKRKNTPDYNEEVAPEFCDELDVVGKVSPKDDSVKMVQAKPCYVEDRIPADACVLKVLRSPHPHAWIKHLDVSKAEALEGVVHVITHENCPDIPYTPGGQTGPEPSPLDRRMFCQKLRHVGDRVAAVVAESVEIAEAALKLIDVEYEVLKPVMSIDEAQAPDAPIIHNEPIEYLAGAPADLDEQNKNADPREGKLIVNFPIGCEPRKNIAASVNGQIGDIDQGFADADVILERTYESKQAQQTPTETHICYAYMDGNRLVMHASTQVPFHVRRQVAKILGVKQNRVHVVKERVGGGFGSKQDILVEDLTAFAAFTTGRPVYLHYTREEEFIACSTRHVAKVNLKVGVKKDGTLTAIDMDFQANTGPYGNHALTVPSNGPALSLPLYPIDNVRFKVTTYYSNICPTGAYQGYGAPKGVFALTMMLAELAEEIDMDLLEIIEKNRVHEGDPLKIKGAVGEGDLPAEPPRVLSCALDEVLRQGREEFGWDTPKEDLGGDWTVGRGVAIIQQKSGIPDIDQANCKAKLASDGTLIVHSGGADIGTGLDLVVGKIAAETLKMPLEEVTVISGDTDHCPFDKGAYASSGTCFSGNAAKKAAEAMRERILMCGAEMLGAEVADVKLVFPATVEAKDGKQVTFGEIAHQAEGGKGWGQLLTSGSFITSDFAFPYGANFAEVAVNTRTGEIKLNKFHALLDCGTPINPDLALGQIYGASMRAIGHSMSEELMYDENGVPLNTDLKSYGAPKIGDIPRDFRAALVPSDDPVGPYGAKSISEIGVNGASPAIATAIHDACGVWIREWNFTPEKVLRGLNKL</sequence>
<dbReference type="NCBIfam" id="TIGR03313">
    <property type="entry name" value="Se_sel_red_Mo"/>
    <property type="match status" value="1"/>
</dbReference>
<dbReference type="Gene3D" id="3.90.1170.50">
    <property type="entry name" value="Aldehyde oxidase/xanthine dehydrogenase, a/b hammerhead"/>
    <property type="match status" value="1"/>
</dbReference>
<dbReference type="PANTHER" id="PTHR11908">
    <property type="entry name" value="XANTHINE DEHYDROGENASE"/>
    <property type="match status" value="1"/>
</dbReference>
<evidence type="ECO:0000256" key="2">
    <source>
        <dbReference type="ARBA" id="ARBA00022505"/>
    </source>
</evidence>
<comment type="similarity">
    <text evidence="1">Belongs to the xanthine dehydrogenase family.</text>
</comment>
<dbReference type="InterPro" id="IPR000674">
    <property type="entry name" value="Ald_Oxase/Xan_DH_a/b"/>
</dbReference>
<evidence type="ECO:0000256" key="1">
    <source>
        <dbReference type="ARBA" id="ARBA00006849"/>
    </source>
</evidence>
<dbReference type="Pfam" id="PF01315">
    <property type="entry name" value="Ald_Xan_dh_C"/>
    <property type="match status" value="1"/>
</dbReference>
<keyword evidence="6" id="KW-1185">Reference proteome</keyword>
<dbReference type="PIRSF" id="PIRSF000127">
    <property type="entry name" value="Xanthine_DH"/>
    <property type="match status" value="1"/>
</dbReference>
<dbReference type="Gene3D" id="1.10.150.120">
    <property type="entry name" value="[2Fe-2S]-binding domain"/>
    <property type="match status" value="1"/>
</dbReference>
<dbReference type="InterPro" id="IPR016208">
    <property type="entry name" value="Ald_Oxase/xanthine_DH-like"/>
</dbReference>
<dbReference type="InterPro" id="IPR036884">
    <property type="entry name" value="2Fe-2S-bd_dom_sf"/>
</dbReference>
<dbReference type="SUPFAM" id="SSF47741">
    <property type="entry name" value="CO dehydrogenase ISP C-domain like"/>
    <property type="match status" value="1"/>
</dbReference>
<proteinExistence type="inferred from homology"/>
<dbReference type="STRING" id="1903952.BIT28_12500"/>
<dbReference type="Gene3D" id="3.10.20.30">
    <property type="match status" value="1"/>
</dbReference>
<dbReference type="InterPro" id="IPR012675">
    <property type="entry name" value="Beta-grasp_dom_sf"/>
</dbReference>
<organism evidence="5 6">
    <name type="scientific">Photobacterium proteolyticum</name>
    <dbReference type="NCBI Taxonomy" id="1903952"/>
    <lineage>
        <taxon>Bacteria</taxon>
        <taxon>Pseudomonadati</taxon>
        <taxon>Pseudomonadota</taxon>
        <taxon>Gammaproteobacteria</taxon>
        <taxon>Vibrionales</taxon>
        <taxon>Vibrionaceae</taxon>
        <taxon>Photobacterium</taxon>
    </lineage>
</organism>
<evidence type="ECO:0000256" key="3">
    <source>
        <dbReference type="ARBA" id="ARBA00023002"/>
    </source>
</evidence>
<dbReference type="InterPro" id="IPR046867">
    <property type="entry name" value="AldOxase/xan_DH_MoCoBD2"/>
</dbReference>
<dbReference type="PANTHER" id="PTHR11908:SF132">
    <property type="entry name" value="ALDEHYDE OXIDASE 1-RELATED"/>
    <property type="match status" value="1"/>
</dbReference>
<dbReference type="GO" id="GO:0005506">
    <property type="term" value="F:iron ion binding"/>
    <property type="evidence" value="ECO:0007669"/>
    <property type="project" value="InterPro"/>
</dbReference>
<dbReference type="EMBL" id="MJIL01000079">
    <property type="protein sequence ID" value="OLQ74783.1"/>
    <property type="molecule type" value="Genomic_DNA"/>
</dbReference>
<dbReference type="InterPro" id="IPR017699">
    <property type="entry name" value="Mo-bd_YgfN/XdhD"/>
</dbReference>
<dbReference type="OrthoDB" id="9758509at2"/>
<dbReference type="SUPFAM" id="SSF56003">
    <property type="entry name" value="Molybdenum cofactor-binding domain"/>
    <property type="match status" value="1"/>
</dbReference>
<dbReference type="InterPro" id="IPR036856">
    <property type="entry name" value="Ald_Oxase/Xan_DH_a/b_sf"/>
</dbReference>
<dbReference type="InterPro" id="IPR037165">
    <property type="entry name" value="AldOxase/xan_DH_Mopterin-bd_sf"/>
</dbReference>
<dbReference type="SMART" id="SM01008">
    <property type="entry name" value="Ald_Xan_dh_C"/>
    <property type="match status" value="1"/>
</dbReference>
<protein>
    <submittedName>
        <fullName evidence="5">Molybdopterin-dependent oxidoreductase Mo/Fe-S-binding subunit</fullName>
    </submittedName>
</protein>
<evidence type="ECO:0000313" key="6">
    <source>
        <dbReference type="Proteomes" id="UP000186905"/>
    </source>
</evidence>
<dbReference type="Gene3D" id="3.30.365.10">
    <property type="entry name" value="Aldehyde oxidase/xanthine dehydrogenase, molybdopterin binding domain"/>
    <property type="match status" value="5"/>
</dbReference>
<dbReference type="InterPro" id="IPR002888">
    <property type="entry name" value="2Fe-2S-bd"/>
</dbReference>
<gene>
    <name evidence="5" type="ORF">BIT28_12500</name>
</gene>
<dbReference type="AlphaFoldDB" id="A0A1Q9GJY6"/>